<dbReference type="Proteomes" id="UP001209344">
    <property type="component" value="Unassembled WGS sequence"/>
</dbReference>
<protein>
    <submittedName>
        <fullName evidence="1">Uncharacterized protein</fullName>
    </submittedName>
</protein>
<organism evidence="1 2">
    <name type="scientific">Segatella copri</name>
    <dbReference type="NCBI Taxonomy" id="165179"/>
    <lineage>
        <taxon>Bacteria</taxon>
        <taxon>Pseudomonadati</taxon>
        <taxon>Bacteroidota</taxon>
        <taxon>Bacteroidia</taxon>
        <taxon>Bacteroidales</taxon>
        <taxon>Prevotellaceae</taxon>
        <taxon>Segatella</taxon>
    </lineage>
</organism>
<dbReference type="RefSeq" id="WP_264965300.1">
    <property type="nucleotide sequence ID" value="NZ_JAPDVK010000001.1"/>
</dbReference>
<sequence length="181" mass="20655">MEIVGFVDEERLNGMFLSRDITELDYVKHHSQGMLDAYFSFIADNNLPDNNTSATKFLEEENVSYGNEEDEGNDNQQEEVDVPSYVDIYRKWVDENEKVNILLAGCEEAAIVTLWRYNNPTASKTDCSVQTHLLEDKVIEWWDTIDFVKGAMGDGHFSLINPTLANIKELIFDAANQACME</sequence>
<accession>A0AAP3F8U4</accession>
<evidence type="ECO:0000313" key="2">
    <source>
        <dbReference type="Proteomes" id="UP001209344"/>
    </source>
</evidence>
<gene>
    <name evidence="1" type="ORF">ONT16_02245</name>
</gene>
<reference evidence="1" key="1">
    <citation type="submission" date="2022-11" db="EMBL/GenBank/DDBJ databases">
        <title>Genomic repertoires linked with pathogenic potency of arthritogenic Prevotella copri isolated from the gut of rheumatoid arthritis patients.</title>
        <authorList>
            <person name="Nii T."/>
            <person name="Maeda Y."/>
            <person name="Motooka D."/>
            <person name="Naito M."/>
            <person name="Matsumoto Y."/>
            <person name="Ogawa T."/>
            <person name="Oguro-Igashira E."/>
            <person name="Kishikawa T."/>
            <person name="Yamashita M."/>
            <person name="Koizumi S."/>
            <person name="Kurakawa T."/>
            <person name="Okumura R."/>
            <person name="Kayama H."/>
            <person name="Murakami M."/>
            <person name="Sakaguchi T."/>
            <person name="Das B."/>
            <person name="Nakamura S."/>
            <person name="Okada Y."/>
            <person name="Kumanogoh A."/>
            <person name="Takeda K."/>
        </authorList>
    </citation>
    <scope>NUCLEOTIDE SEQUENCE</scope>
    <source>
        <strain evidence="1">F3-75</strain>
    </source>
</reference>
<comment type="caution">
    <text evidence="1">The sequence shown here is derived from an EMBL/GenBank/DDBJ whole genome shotgun (WGS) entry which is preliminary data.</text>
</comment>
<name>A0AAP3F8U4_9BACT</name>
<dbReference type="EMBL" id="JAPDVK010000001">
    <property type="protein sequence ID" value="MCW4127104.1"/>
    <property type="molecule type" value="Genomic_DNA"/>
</dbReference>
<evidence type="ECO:0000313" key="1">
    <source>
        <dbReference type="EMBL" id="MCW4127104.1"/>
    </source>
</evidence>
<dbReference type="AlphaFoldDB" id="A0AAP3F8U4"/>
<proteinExistence type="predicted"/>